<dbReference type="Pfam" id="PF07162">
    <property type="entry name" value="B9-C2"/>
    <property type="match status" value="1"/>
</dbReference>
<dbReference type="PANTHER" id="PTHR12968">
    <property type="entry name" value="B9 DOMAIN-CONTAINING"/>
    <property type="match status" value="1"/>
</dbReference>
<proteinExistence type="predicted"/>
<evidence type="ECO:0000256" key="3">
    <source>
        <dbReference type="ARBA" id="ARBA00022794"/>
    </source>
</evidence>
<evidence type="ECO:0000313" key="7">
    <source>
        <dbReference type="EMBL" id="ETE73716.1"/>
    </source>
</evidence>
<evidence type="ECO:0000256" key="5">
    <source>
        <dbReference type="ARBA" id="ARBA00023273"/>
    </source>
</evidence>
<dbReference type="AlphaFoldDB" id="V8PIC0"/>
<keyword evidence="8" id="KW-1185">Reference proteome</keyword>
<evidence type="ECO:0000259" key="6">
    <source>
        <dbReference type="Pfam" id="PF23221"/>
    </source>
</evidence>
<feature type="domain" description="MROH2B-like N-terminal HEAT-repeats" evidence="6">
    <location>
        <begin position="540"/>
        <end position="651"/>
    </location>
</feature>
<keyword evidence="5" id="KW-0966">Cell projection</keyword>
<dbReference type="InterPro" id="IPR010796">
    <property type="entry name" value="C2_B9-type_dom"/>
</dbReference>
<sequence length="730" mass="83346">MAETSWNEDTGGAVYRSRDPIRNLRLSTIWRLVCVSGGHCPEEEKEEAVIGWQEKLFSQFEVDLYQNQSACQSPLDRQYHQDILKLEELGGRKNKRIFTYTDHDRFTNLEEHGQKMTTSDKEVPSYLAEMMANVRRRRQERRPVEGNILKSRIITWQPSEEFIKNNHVLNTPVQTMYIMGDLGPQGKLGCKAYEYVLCMVRVDGNGVITVKPDFTGTKGPYRIELEGEKREIWKFTLENASATVEEKEEAREQRVFKDLYSRHKEYLSGLVGSDFEMTAPGIFRLFVNGEIVSAQGYEYNNLYIHFFLELPSCWSCPPSQLLSGMTQTCTSKVHGKDRVAFFSFPFTLEMFFTQEDDLEGSLPEWPVLYFEVLSLDFWHRYRVEGYGFVVLPATPGVHTLSVSTWRPVELGTISELRRFFIGGSPELEDITYTKVPSTFTGDRLSRFGFRSETTGSVTFRLNCLQQSKAFLESSSMKKRMQSVLDRLGNFSQQSSLYNAFQRARQRMQEARESLPQDLILNTKQKQYEHMADEGTPSSGARSQPAIVMPALMTILQQDKGSVWEKVAIYRSLRAMLERGLEVEPACSFVLTALKQLRASLLEVPWELQVAVSNALASFARQHFSVIMNELQRHLKPFVQPDEFTLLTLGKILGQILEASLVNKNPIPSMYVGPLAHNLILQTHPKWNLPLGGLKEKAVERASVDLLHFAVTSGRVDSPTPQGLMARLITQ</sequence>
<accession>V8PIC0</accession>
<organism evidence="7 8">
    <name type="scientific">Ophiophagus hannah</name>
    <name type="common">King cobra</name>
    <name type="synonym">Naja hannah</name>
    <dbReference type="NCBI Taxonomy" id="8665"/>
    <lineage>
        <taxon>Eukaryota</taxon>
        <taxon>Metazoa</taxon>
        <taxon>Chordata</taxon>
        <taxon>Craniata</taxon>
        <taxon>Vertebrata</taxon>
        <taxon>Euteleostomi</taxon>
        <taxon>Lepidosauria</taxon>
        <taxon>Squamata</taxon>
        <taxon>Bifurcata</taxon>
        <taxon>Unidentata</taxon>
        <taxon>Episquamata</taxon>
        <taxon>Toxicofera</taxon>
        <taxon>Serpentes</taxon>
        <taxon>Colubroidea</taxon>
        <taxon>Elapidae</taxon>
        <taxon>Elapinae</taxon>
        <taxon>Ophiophagus</taxon>
    </lineage>
</organism>
<dbReference type="GO" id="GO:0060271">
    <property type="term" value="P:cilium assembly"/>
    <property type="evidence" value="ECO:0007669"/>
    <property type="project" value="TreeGrafter"/>
</dbReference>
<name>V8PIC0_OPHHA</name>
<keyword evidence="4" id="KW-0206">Cytoskeleton</keyword>
<keyword evidence="2" id="KW-0963">Cytoplasm</keyword>
<keyword evidence="3" id="KW-0970">Cilium biogenesis/degradation</keyword>
<evidence type="ECO:0000256" key="2">
    <source>
        <dbReference type="ARBA" id="ARBA00022490"/>
    </source>
</evidence>
<protein>
    <submittedName>
        <fullName evidence="7">Meckel syndrome type 1 protein</fullName>
    </submittedName>
</protein>
<evidence type="ECO:0000313" key="8">
    <source>
        <dbReference type="Proteomes" id="UP000018936"/>
    </source>
</evidence>
<evidence type="ECO:0000256" key="4">
    <source>
        <dbReference type="ARBA" id="ARBA00023212"/>
    </source>
</evidence>
<dbReference type="Proteomes" id="UP000018936">
    <property type="component" value="Unassembled WGS sequence"/>
</dbReference>
<comment type="subcellular location">
    <subcellularLocation>
        <location evidence="1">Cytoplasm</location>
        <location evidence="1">Cytoskeleton</location>
        <location evidence="1">Cilium basal body</location>
    </subcellularLocation>
</comment>
<feature type="non-terminal residue" evidence="7">
    <location>
        <position position="1"/>
    </location>
</feature>
<dbReference type="EMBL" id="AZIM01000051">
    <property type="protein sequence ID" value="ETE73716.1"/>
    <property type="molecule type" value="Genomic_DNA"/>
</dbReference>
<dbReference type="PROSITE" id="PS51381">
    <property type="entry name" value="C2_B9"/>
    <property type="match status" value="1"/>
</dbReference>
<reference evidence="7 8" key="1">
    <citation type="journal article" date="2013" name="Proc. Natl. Acad. Sci. U.S.A.">
        <title>The king cobra genome reveals dynamic gene evolution and adaptation in the snake venom system.</title>
        <authorList>
            <person name="Vonk F.J."/>
            <person name="Casewell N.R."/>
            <person name="Henkel C.V."/>
            <person name="Heimberg A.M."/>
            <person name="Jansen H.J."/>
            <person name="McCleary R.J."/>
            <person name="Kerkkamp H.M."/>
            <person name="Vos R.A."/>
            <person name="Guerreiro I."/>
            <person name="Calvete J.J."/>
            <person name="Wuster W."/>
            <person name="Woods A.E."/>
            <person name="Logan J.M."/>
            <person name="Harrison R.A."/>
            <person name="Castoe T.A."/>
            <person name="de Koning A.P."/>
            <person name="Pollock D.D."/>
            <person name="Yandell M."/>
            <person name="Calderon D."/>
            <person name="Renjifo C."/>
            <person name="Currier R.B."/>
            <person name="Salgado D."/>
            <person name="Pla D."/>
            <person name="Sanz L."/>
            <person name="Hyder A.S."/>
            <person name="Ribeiro J.M."/>
            <person name="Arntzen J.W."/>
            <person name="van den Thillart G.E."/>
            <person name="Boetzer M."/>
            <person name="Pirovano W."/>
            <person name="Dirks R.P."/>
            <person name="Spaink H.P."/>
            <person name="Duboule D."/>
            <person name="McGlinn E."/>
            <person name="Kini R.M."/>
            <person name="Richardson M.K."/>
        </authorList>
    </citation>
    <scope>NUCLEOTIDE SEQUENCE</scope>
    <source>
        <tissue evidence="7">Blood</tissue>
    </source>
</reference>
<evidence type="ECO:0000256" key="1">
    <source>
        <dbReference type="ARBA" id="ARBA00004120"/>
    </source>
</evidence>
<comment type="caution">
    <text evidence="7">The sequence shown here is derived from an EMBL/GenBank/DDBJ whole genome shotgun (WGS) entry which is preliminary data.</text>
</comment>
<dbReference type="OrthoDB" id="10263520at2759"/>
<dbReference type="PANTHER" id="PTHR12968:SF4">
    <property type="entry name" value="TECTONIC-LIKE COMPLEX MEMBER MKS1"/>
    <property type="match status" value="1"/>
</dbReference>
<dbReference type="Pfam" id="PF23221">
    <property type="entry name" value="HEAT_MROH2B_1st"/>
    <property type="match status" value="1"/>
</dbReference>
<dbReference type="InterPro" id="IPR056282">
    <property type="entry name" value="MROH2B-like_N_HEAT"/>
</dbReference>
<dbReference type="GO" id="GO:0036038">
    <property type="term" value="C:MKS complex"/>
    <property type="evidence" value="ECO:0007669"/>
    <property type="project" value="TreeGrafter"/>
</dbReference>
<gene>
    <name evidence="7" type="primary">MKS1</name>
    <name evidence="7" type="ORF">L345_00453</name>
</gene>